<evidence type="ECO:0000313" key="5">
    <source>
        <dbReference type="EMBL" id="CAF5086506.1"/>
    </source>
</evidence>
<keyword evidence="4" id="KW-0472">Membrane</keyword>
<dbReference type="GO" id="GO:0035348">
    <property type="term" value="P:acetyl-CoA transmembrane transport"/>
    <property type="evidence" value="ECO:0007669"/>
    <property type="project" value="InterPro"/>
</dbReference>
<dbReference type="EMBL" id="CAJOBR010066722">
    <property type="protein sequence ID" value="CAF5086506.1"/>
    <property type="molecule type" value="Genomic_DNA"/>
</dbReference>
<dbReference type="GO" id="GO:0016020">
    <property type="term" value="C:membrane"/>
    <property type="evidence" value="ECO:0007669"/>
    <property type="project" value="UniProtKB-SubCell"/>
</dbReference>
<evidence type="ECO:0000313" key="6">
    <source>
        <dbReference type="Proteomes" id="UP000663848"/>
    </source>
</evidence>
<dbReference type="Pfam" id="PF13000">
    <property type="entry name" value="Acatn"/>
    <property type="match status" value="1"/>
</dbReference>
<evidence type="ECO:0000256" key="2">
    <source>
        <dbReference type="ARBA" id="ARBA00022692"/>
    </source>
</evidence>
<sequence>NEPHFGLVDTYKVLLKVLRLPSIRSMAVILLTIKIGFSAVDSMTGLELIERGVKKDSLALLA</sequence>
<keyword evidence="2" id="KW-0812">Transmembrane</keyword>
<dbReference type="PANTHER" id="PTHR12778:SF9">
    <property type="entry name" value="ACETYL-COENZYME A TRANSPORTER 1"/>
    <property type="match status" value="1"/>
</dbReference>
<feature type="non-terminal residue" evidence="5">
    <location>
        <position position="1"/>
    </location>
</feature>
<keyword evidence="3" id="KW-1133">Transmembrane helix</keyword>
<dbReference type="AlphaFoldDB" id="A0A822DY32"/>
<proteinExistence type="predicted"/>
<dbReference type="GO" id="GO:0008521">
    <property type="term" value="F:acetyl-CoA transmembrane transporter activity"/>
    <property type="evidence" value="ECO:0007669"/>
    <property type="project" value="InterPro"/>
</dbReference>
<dbReference type="Proteomes" id="UP000663848">
    <property type="component" value="Unassembled WGS sequence"/>
</dbReference>
<name>A0A822DY32_9BILA</name>
<evidence type="ECO:0000256" key="3">
    <source>
        <dbReference type="ARBA" id="ARBA00022989"/>
    </source>
</evidence>
<dbReference type="InterPro" id="IPR024371">
    <property type="entry name" value="AcetylCoA_trans_1-like"/>
</dbReference>
<evidence type="ECO:0000256" key="1">
    <source>
        <dbReference type="ARBA" id="ARBA00004141"/>
    </source>
</evidence>
<reference evidence="5" key="1">
    <citation type="submission" date="2021-02" db="EMBL/GenBank/DDBJ databases">
        <authorList>
            <person name="Nowell W R."/>
        </authorList>
    </citation>
    <scope>NUCLEOTIDE SEQUENCE</scope>
</reference>
<gene>
    <name evidence="5" type="ORF">QYT958_LOCUS44146</name>
</gene>
<organism evidence="5 6">
    <name type="scientific">Rotaria socialis</name>
    <dbReference type="NCBI Taxonomy" id="392032"/>
    <lineage>
        <taxon>Eukaryota</taxon>
        <taxon>Metazoa</taxon>
        <taxon>Spiralia</taxon>
        <taxon>Gnathifera</taxon>
        <taxon>Rotifera</taxon>
        <taxon>Eurotatoria</taxon>
        <taxon>Bdelloidea</taxon>
        <taxon>Philodinida</taxon>
        <taxon>Philodinidae</taxon>
        <taxon>Rotaria</taxon>
    </lineage>
</organism>
<feature type="non-terminal residue" evidence="5">
    <location>
        <position position="62"/>
    </location>
</feature>
<comment type="subcellular location">
    <subcellularLocation>
        <location evidence="1">Membrane</location>
        <topology evidence="1">Multi-pass membrane protein</topology>
    </subcellularLocation>
</comment>
<evidence type="ECO:0000256" key="4">
    <source>
        <dbReference type="ARBA" id="ARBA00023136"/>
    </source>
</evidence>
<comment type="caution">
    <text evidence="5">The sequence shown here is derived from an EMBL/GenBank/DDBJ whole genome shotgun (WGS) entry which is preliminary data.</text>
</comment>
<accession>A0A822DY32</accession>
<dbReference type="PANTHER" id="PTHR12778">
    <property type="entry name" value="SOLUTE CARRIER FAMILY 33 ACETYL-COA TRANSPORTER -RELATED"/>
    <property type="match status" value="1"/>
</dbReference>
<dbReference type="InterPro" id="IPR004752">
    <property type="entry name" value="AmpG_permease/AT-1"/>
</dbReference>
<protein>
    <submittedName>
        <fullName evidence="5">Uncharacterized protein</fullName>
    </submittedName>
</protein>